<accession>W4QHI1</accession>
<dbReference type="InterPro" id="IPR025548">
    <property type="entry name" value="YfkD"/>
</dbReference>
<dbReference type="RefSeq" id="WP_035344352.1">
    <property type="nucleotide sequence ID" value="NZ_BAUU01000016.1"/>
</dbReference>
<name>W4QHI1_9BACI</name>
<dbReference type="OrthoDB" id="2690238at2"/>
<sequence>MKRVLIWFIVMLAVMLSPVHMLAESEDDKTKEKESNFDVPDTVIKIGKENTYTNPTQDLPYLQPSELADELMGTTDITIENPDLVKLLNESTIHYSKLAIGFRASIYLGEWPLSYQSESTEVNWQHQKINTNFVDNRGGNSSKKLSYYQEQQKKFTGGLTAKIPNSEAVKKMMMIHAAEETNLPLAFETVIGQGTRKQNEYNVPAKQVGYLYSHVPAVHEKGKVTYGEVYLTFKGGKRRLEVKNVTQQGVGSWIPVQDHLSFTFISSSKPR</sequence>
<evidence type="ECO:0008006" key="4">
    <source>
        <dbReference type="Google" id="ProtNLM"/>
    </source>
</evidence>
<protein>
    <recommendedName>
        <fullName evidence="4">YfkD-like protein</fullName>
    </recommendedName>
</protein>
<dbReference type="STRING" id="1236971.JCM9152_2556"/>
<dbReference type="EMBL" id="BAUU01000016">
    <property type="protein sequence ID" value="GAE31113.1"/>
    <property type="molecule type" value="Genomic_DNA"/>
</dbReference>
<evidence type="ECO:0000313" key="2">
    <source>
        <dbReference type="EMBL" id="GAE31113.1"/>
    </source>
</evidence>
<keyword evidence="3" id="KW-1185">Reference proteome</keyword>
<dbReference type="Proteomes" id="UP000018895">
    <property type="component" value="Unassembled WGS sequence"/>
</dbReference>
<evidence type="ECO:0000313" key="3">
    <source>
        <dbReference type="Proteomes" id="UP000018895"/>
    </source>
</evidence>
<feature type="chain" id="PRO_5004846841" description="YfkD-like protein" evidence="1">
    <location>
        <begin position="24"/>
        <end position="271"/>
    </location>
</feature>
<feature type="signal peptide" evidence="1">
    <location>
        <begin position="1"/>
        <end position="23"/>
    </location>
</feature>
<keyword evidence="1" id="KW-0732">Signal</keyword>
<dbReference type="Pfam" id="PF14167">
    <property type="entry name" value="YfkD"/>
    <property type="match status" value="1"/>
</dbReference>
<organism evidence="2 3">
    <name type="scientific">Halalkalibacter hemicellulosilyticusJCM 9152</name>
    <dbReference type="NCBI Taxonomy" id="1236971"/>
    <lineage>
        <taxon>Bacteria</taxon>
        <taxon>Bacillati</taxon>
        <taxon>Bacillota</taxon>
        <taxon>Bacilli</taxon>
        <taxon>Bacillales</taxon>
        <taxon>Bacillaceae</taxon>
        <taxon>Halalkalibacter</taxon>
    </lineage>
</organism>
<evidence type="ECO:0000256" key="1">
    <source>
        <dbReference type="SAM" id="SignalP"/>
    </source>
</evidence>
<comment type="caution">
    <text evidence="2">The sequence shown here is derived from an EMBL/GenBank/DDBJ whole genome shotgun (WGS) entry which is preliminary data.</text>
</comment>
<gene>
    <name evidence="2" type="ORF">JCM9152_2556</name>
</gene>
<reference evidence="2" key="1">
    <citation type="journal article" date="2014" name="Genome Announc.">
        <title>Draft Genome Sequences of Three Alkaliphilic Bacillus Strains, Bacillus wakoensis JCM 9140T, Bacillus akibai JCM 9157T, and Bacillus hemicellulosilyticus JCM 9152T.</title>
        <authorList>
            <person name="Yuki M."/>
            <person name="Oshima K."/>
            <person name="Suda W."/>
            <person name="Oshida Y."/>
            <person name="Kitamura K."/>
            <person name="Iida T."/>
            <person name="Hattori M."/>
            <person name="Ohkuma M."/>
        </authorList>
    </citation>
    <scope>NUCLEOTIDE SEQUENCE [LARGE SCALE GENOMIC DNA]</scope>
    <source>
        <strain evidence="2">JCM 9152</strain>
    </source>
</reference>
<dbReference type="AlphaFoldDB" id="W4QHI1"/>
<proteinExistence type="predicted"/>